<dbReference type="AlphaFoldDB" id="A0A6M3J5D1"/>
<proteinExistence type="predicted"/>
<name>A0A6M3J5D1_9ZZZZ</name>
<accession>A0A6M3J5D1</accession>
<gene>
    <name evidence="2" type="ORF">MM415A00259_0063</name>
    <name evidence="1" type="ORF">MM415B00452_0005</name>
</gene>
<dbReference type="EMBL" id="MT141529">
    <property type="protein sequence ID" value="QJA64904.1"/>
    <property type="molecule type" value="Genomic_DNA"/>
</dbReference>
<evidence type="ECO:0000313" key="1">
    <source>
        <dbReference type="EMBL" id="QJA64904.1"/>
    </source>
</evidence>
<evidence type="ECO:0000313" key="2">
    <source>
        <dbReference type="EMBL" id="QJA83738.1"/>
    </source>
</evidence>
<dbReference type="EMBL" id="MT142516">
    <property type="protein sequence ID" value="QJA83738.1"/>
    <property type="molecule type" value="Genomic_DNA"/>
</dbReference>
<organism evidence="1">
    <name type="scientific">viral metagenome</name>
    <dbReference type="NCBI Taxonomy" id="1070528"/>
    <lineage>
        <taxon>unclassified sequences</taxon>
        <taxon>metagenomes</taxon>
        <taxon>organismal metagenomes</taxon>
    </lineage>
</organism>
<protein>
    <submittedName>
        <fullName evidence="1">Uncharacterized protein</fullName>
    </submittedName>
</protein>
<reference evidence="1" key="1">
    <citation type="submission" date="2020-03" db="EMBL/GenBank/DDBJ databases">
        <title>The deep terrestrial virosphere.</title>
        <authorList>
            <person name="Holmfeldt K."/>
            <person name="Nilsson E."/>
            <person name="Simone D."/>
            <person name="Lopez-Fernandez M."/>
            <person name="Wu X."/>
            <person name="de Brujin I."/>
            <person name="Lundin D."/>
            <person name="Andersson A."/>
            <person name="Bertilsson S."/>
            <person name="Dopson M."/>
        </authorList>
    </citation>
    <scope>NUCLEOTIDE SEQUENCE</scope>
    <source>
        <strain evidence="2">MM415A00259</strain>
        <strain evidence="1">MM415B00452</strain>
    </source>
</reference>
<sequence>MKNKEILDLYKRERKKFWEWVDKIIQEEKGRNENTYRFAS</sequence>